<gene>
    <name evidence="1" type="ORF">pdul_cds_681</name>
</gene>
<dbReference type="KEGG" id="vg:16512760"/>
<proteinExistence type="predicted"/>
<dbReference type="GeneID" id="16512760"/>
<evidence type="ECO:0000313" key="2">
    <source>
        <dbReference type="Proteomes" id="UP000201566"/>
    </source>
</evidence>
<sequence length="110" mass="12566">MASTSTHAVVQVLERAQGEWRGYGRRTFYEDSASGFSQTERQFAGRFLKEERFDADRVRLNPAALADLVEQLDILDESKTSTRLPEIKDSAMRVGLWLIAQAARKLYRVD</sequence>
<organism evidence="1 2">
    <name type="scientific">Pandoravirus dulcis</name>
    <dbReference type="NCBI Taxonomy" id="1349409"/>
    <lineage>
        <taxon>Viruses</taxon>
        <taxon>Pandoravirus</taxon>
    </lineage>
</organism>
<name>S4VRC2_9VIRU</name>
<dbReference type="EMBL" id="KC977570">
    <property type="protein sequence ID" value="AGO82832.2"/>
    <property type="molecule type" value="Genomic_DNA"/>
</dbReference>
<dbReference type="Proteomes" id="UP000201566">
    <property type="component" value="Segment"/>
</dbReference>
<evidence type="ECO:0000313" key="1">
    <source>
        <dbReference type="EMBL" id="AGO82832.2"/>
    </source>
</evidence>
<protein>
    <submittedName>
        <fullName evidence="1">Uncharacterized protein</fullName>
    </submittedName>
</protein>
<reference evidence="1 2" key="1">
    <citation type="journal article" date="2013" name="Science">
        <title>Pandoraviruses: amoeba viruses with genomes up to 2.5 Mb reaching that of parasitic eukaryotes.</title>
        <authorList>
            <person name="Philippe N."/>
            <person name="Legendre M."/>
            <person name="Doutre G."/>
            <person name="Coute Y."/>
            <person name="Poirot O."/>
            <person name="Lescot M."/>
            <person name="Arslan D."/>
            <person name="Seltzer V."/>
            <person name="Bertaux L."/>
            <person name="Bruley C."/>
            <person name="Garin J."/>
            <person name="Claverie J.M."/>
            <person name="Abergel C."/>
        </authorList>
    </citation>
    <scope>NUCLEOTIDE SEQUENCE [LARGE SCALE GENOMIC DNA]</scope>
    <source>
        <strain evidence="1">Melbourne</strain>
    </source>
</reference>
<dbReference type="RefSeq" id="YP_008319501.2">
    <property type="nucleotide sequence ID" value="NC_021858.1"/>
</dbReference>
<accession>S4VRC2</accession>